<keyword evidence="3" id="KW-0220">Diaminopimelate biosynthesis</keyword>
<dbReference type="STRING" id="1324957.K933_16652"/>
<keyword evidence="6" id="KW-1185">Reference proteome</keyword>
<keyword evidence="4" id="KW-0457">Lysine biosynthesis</keyword>
<dbReference type="InterPro" id="IPR011004">
    <property type="entry name" value="Trimer_LpxA-like_sf"/>
</dbReference>
<proteinExistence type="predicted"/>
<name>V4H8A2_9EURY</name>
<evidence type="ECO:0000256" key="3">
    <source>
        <dbReference type="ARBA" id="ARBA00022915"/>
    </source>
</evidence>
<evidence type="ECO:0000256" key="4">
    <source>
        <dbReference type="ARBA" id="ARBA00023154"/>
    </source>
</evidence>
<dbReference type="InterPro" id="IPR001451">
    <property type="entry name" value="Hexapep"/>
</dbReference>
<dbReference type="Gene3D" id="2.160.10.10">
    <property type="entry name" value="Hexapeptide repeat proteins"/>
    <property type="match status" value="1"/>
</dbReference>
<protein>
    <submittedName>
        <fullName evidence="5">Transferase</fullName>
    </submittedName>
</protein>
<dbReference type="AlphaFoldDB" id="V4H8A2"/>
<dbReference type="Proteomes" id="UP000017840">
    <property type="component" value="Unassembled WGS sequence"/>
</dbReference>
<keyword evidence="2 5" id="KW-0808">Transferase</keyword>
<evidence type="ECO:0000256" key="1">
    <source>
        <dbReference type="ARBA" id="ARBA00022605"/>
    </source>
</evidence>
<dbReference type="GO" id="GO:0016740">
    <property type="term" value="F:transferase activity"/>
    <property type="evidence" value="ECO:0007669"/>
    <property type="project" value="UniProtKB-KW"/>
</dbReference>
<comment type="caution">
    <text evidence="5">The sequence shown here is derived from an EMBL/GenBank/DDBJ whole genome shotgun (WGS) entry which is preliminary data.</text>
</comment>
<dbReference type="PATRIC" id="fig|1324957.4.peg.3383"/>
<dbReference type="PANTHER" id="PTHR43300:SF10">
    <property type="entry name" value="2,3,4,5-TETRAHYDROPYRIDINE-2,6-DICARBOXYLATE N-ACETYLTRANSFERASE"/>
    <property type="match status" value="1"/>
</dbReference>
<gene>
    <name evidence="5" type="ORF">K933_16652</name>
</gene>
<accession>V4H8A2</accession>
<dbReference type="Pfam" id="PF00132">
    <property type="entry name" value="Hexapep"/>
    <property type="match status" value="1"/>
</dbReference>
<evidence type="ECO:0000313" key="6">
    <source>
        <dbReference type="Proteomes" id="UP000017840"/>
    </source>
</evidence>
<dbReference type="EMBL" id="ASGZ01000068">
    <property type="protein sequence ID" value="ESP86910.1"/>
    <property type="molecule type" value="Genomic_DNA"/>
</dbReference>
<dbReference type="RefSeq" id="WP_023395898.1">
    <property type="nucleotide sequence ID" value="NZ_ASGZ01000068.1"/>
</dbReference>
<dbReference type="InterPro" id="IPR018357">
    <property type="entry name" value="Hexapep_transf_CS"/>
</dbReference>
<dbReference type="Pfam" id="PF14602">
    <property type="entry name" value="Hexapep_2"/>
    <property type="match status" value="1"/>
</dbReference>
<evidence type="ECO:0000256" key="2">
    <source>
        <dbReference type="ARBA" id="ARBA00022679"/>
    </source>
</evidence>
<evidence type="ECO:0000313" key="5">
    <source>
        <dbReference type="EMBL" id="ESP86910.1"/>
    </source>
</evidence>
<dbReference type="CDD" id="cd03358">
    <property type="entry name" value="LbH_WxcM_N_like"/>
    <property type="match status" value="1"/>
</dbReference>
<dbReference type="OrthoDB" id="200265at2157"/>
<sequence length="195" mass="19664">MSSASFGDGAEVSDAATVGHAYAAESTPPEFGTDARVRAETIIYDDVTVGDGFQTGHGALVREGTTAGDDVLVGTNAVLDGDVTVGSHVSIQTGVYLPPGTTVGDRVFLGPCATATNDRRPVRQSGDPDLDGPTLEDDVSVGANATILPGVTVGAGAFVAAGAVVTRDVPSETLAVGVPARHEPLPDDLQPPNEL</sequence>
<reference evidence="5 6" key="1">
    <citation type="journal article" date="2013" name="Genome Announc.">
        <title>Draft Genome Sequence of 'Candidatus Halobonum tyrrellensis' Strain G22, Isolated from the Hypersaline Waters of Lake Tyrrell, Australia.</title>
        <authorList>
            <person name="Ugalde J.A."/>
            <person name="Narasingarao P."/>
            <person name="Kuo S."/>
            <person name="Podell S."/>
            <person name="Allen E.E."/>
        </authorList>
    </citation>
    <scope>NUCLEOTIDE SEQUENCE [LARGE SCALE GENOMIC DNA]</scope>
    <source>
        <strain evidence="5 6">G22</strain>
    </source>
</reference>
<keyword evidence="1" id="KW-0028">Amino-acid biosynthesis</keyword>
<dbReference type="PROSITE" id="PS00101">
    <property type="entry name" value="HEXAPEP_TRANSFERASES"/>
    <property type="match status" value="1"/>
</dbReference>
<dbReference type="InterPro" id="IPR050179">
    <property type="entry name" value="Trans_hexapeptide_repeat"/>
</dbReference>
<dbReference type="eggNOG" id="arCOG01848">
    <property type="taxonomic scope" value="Archaea"/>
</dbReference>
<organism evidence="5 6">
    <name type="scientific">Candidatus Halobonum tyrrellensis G22</name>
    <dbReference type="NCBI Taxonomy" id="1324957"/>
    <lineage>
        <taxon>Archaea</taxon>
        <taxon>Methanobacteriati</taxon>
        <taxon>Methanobacteriota</taxon>
        <taxon>Stenosarchaea group</taxon>
        <taxon>Halobacteria</taxon>
        <taxon>Halobacteriales</taxon>
        <taxon>Haloferacaceae</taxon>
        <taxon>Candidatus Halobonum</taxon>
    </lineage>
</organism>
<dbReference type="PANTHER" id="PTHR43300">
    <property type="entry name" value="ACETYLTRANSFERASE"/>
    <property type="match status" value="1"/>
</dbReference>
<dbReference type="SUPFAM" id="SSF51161">
    <property type="entry name" value="Trimeric LpxA-like enzymes"/>
    <property type="match status" value="1"/>
</dbReference>